<keyword evidence="3" id="KW-1185">Reference proteome</keyword>
<evidence type="ECO:0008006" key="4">
    <source>
        <dbReference type="Google" id="ProtNLM"/>
    </source>
</evidence>
<evidence type="ECO:0000313" key="3">
    <source>
        <dbReference type="Proteomes" id="UP001596540"/>
    </source>
</evidence>
<sequence>MSDDGLKKKAVRIGAAVAGVAILGWALSGCSTGRNCGDYDREYDSQGRLQYVYDANDGDYDLADGEFVPDPVRGQYDRVDGRYVHTGGRPGSGAYRLVSGDFEYVGCRNVGSSRGGSGGYYGGSGNRGGSSGYYGGGSSGNDREGGSSFRGGGTGFGK</sequence>
<dbReference type="Proteomes" id="UP001596540">
    <property type="component" value="Unassembled WGS sequence"/>
</dbReference>
<organism evidence="2 3">
    <name type="scientific">Marinactinospora rubrisoli</name>
    <dbReference type="NCBI Taxonomy" id="2715399"/>
    <lineage>
        <taxon>Bacteria</taxon>
        <taxon>Bacillati</taxon>
        <taxon>Actinomycetota</taxon>
        <taxon>Actinomycetes</taxon>
        <taxon>Streptosporangiales</taxon>
        <taxon>Nocardiopsidaceae</taxon>
        <taxon>Marinactinospora</taxon>
    </lineage>
</organism>
<proteinExistence type="predicted"/>
<evidence type="ECO:0000256" key="1">
    <source>
        <dbReference type="SAM" id="MobiDB-lite"/>
    </source>
</evidence>
<gene>
    <name evidence="2" type="ORF">ACFQRF_11315</name>
</gene>
<protein>
    <recommendedName>
        <fullName evidence="4">Lipoprotein</fullName>
    </recommendedName>
</protein>
<accession>A0ABW2KE61</accession>
<feature type="region of interest" description="Disordered" evidence="1">
    <location>
        <begin position="118"/>
        <end position="158"/>
    </location>
</feature>
<feature type="compositionally biased region" description="Gly residues" evidence="1">
    <location>
        <begin position="118"/>
        <end position="139"/>
    </location>
</feature>
<reference evidence="3" key="1">
    <citation type="journal article" date="2019" name="Int. J. Syst. Evol. Microbiol.">
        <title>The Global Catalogue of Microorganisms (GCM) 10K type strain sequencing project: providing services to taxonomists for standard genome sequencing and annotation.</title>
        <authorList>
            <consortium name="The Broad Institute Genomics Platform"/>
            <consortium name="The Broad Institute Genome Sequencing Center for Infectious Disease"/>
            <person name="Wu L."/>
            <person name="Ma J."/>
        </authorList>
    </citation>
    <scope>NUCLEOTIDE SEQUENCE [LARGE SCALE GENOMIC DNA]</scope>
    <source>
        <strain evidence="3">CGMCC 4.7382</strain>
    </source>
</reference>
<dbReference type="EMBL" id="JBHTBH010000004">
    <property type="protein sequence ID" value="MFC7328332.1"/>
    <property type="molecule type" value="Genomic_DNA"/>
</dbReference>
<dbReference type="PROSITE" id="PS51257">
    <property type="entry name" value="PROKAR_LIPOPROTEIN"/>
    <property type="match status" value="1"/>
</dbReference>
<evidence type="ECO:0000313" key="2">
    <source>
        <dbReference type="EMBL" id="MFC7328332.1"/>
    </source>
</evidence>
<feature type="compositionally biased region" description="Gly residues" evidence="1">
    <location>
        <begin position="148"/>
        <end position="158"/>
    </location>
</feature>
<name>A0ABW2KE61_9ACTN</name>
<comment type="caution">
    <text evidence="2">The sequence shown here is derived from an EMBL/GenBank/DDBJ whole genome shotgun (WGS) entry which is preliminary data.</text>
</comment>
<dbReference type="RefSeq" id="WP_379870979.1">
    <property type="nucleotide sequence ID" value="NZ_JBHTBH010000004.1"/>
</dbReference>